<accession>B6GDD8</accession>
<evidence type="ECO:0000313" key="1">
    <source>
        <dbReference type="EMBL" id="EEA89685.1"/>
    </source>
</evidence>
<reference evidence="1 2" key="2">
    <citation type="submission" date="2008-10" db="EMBL/GenBank/DDBJ databases">
        <authorList>
            <person name="Fulton L."/>
            <person name="Clifton S."/>
            <person name="Fulton B."/>
            <person name="Xu J."/>
            <person name="Minx P."/>
            <person name="Pepin K.H."/>
            <person name="Johnson M."/>
            <person name="Thiruvilangam P."/>
            <person name="Bhonagiri V."/>
            <person name="Nash W.E."/>
            <person name="Mardis E.R."/>
            <person name="Wilson R.K."/>
        </authorList>
    </citation>
    <scope>NUCLEOTIDE SEQUENCE [LARGE SCALE GENOMIC DNA]</scope>
    <source>
        <strain evidence="1 2">DSM 13279</strain>
    </source>
</reference>
<proteinExistence type="predicted"/>
<dbReference type="HOGENOM" id="CLU_2842247_0_0_11"/>
<sequence length="65" mass="7465">MPYLRTNDQGGTQIWYSNQPDNLNDYNTMDEDVSAAIEKLREFLHHELCPGQDDYGTSKSSIGRK</sequence>
<reference evidence="1 2" key="1">
    <citation type="submission" date="2008-10" db="EMBL/GenBank/DDBJ databases">
        <title>Draft genome sequence of Collinsella stercoris (DSM 13279).</title>
        <authorList>
            <person name="Sudarsanam P."/>
            <person name="Ley R."/>
            <person name="Guruge J."/>
            <person name="Turnbaugh P.J."/>
            <person name="Mahowald M."/>
            <person name="Liep D."/>
            <person name="Gordon J."/>
        </authorList>
    </citation>
    <scope>NUCLEOTIDE SEQUENCE [LARGE SCALE GENOMIC DNA]</scope>
    <source>
        <strain evidence="1 2">DSM 13279</strain>
    </source>
</reference>
<gene>
    <name evidence="1" type="ORF">COLSTE_02117</name>
</gene>
<dbReference type="Proteomes" id="UP000003560">
    <property type="component" value="Unassembled WGS sequence"/>
</dbReference>
<dbReference type="EMBL" id="ABXJ01000127">
    <property type="protein sequence ID" value="EEA89685.1"/>
    <property type="molecule type" value="Genomic_DNA"/>
</dbReference>
<organism evidence="1 2">
    <name type="scientific">Collinsella stercoris DSM 13279</name>
    <dbReference type="NCBI Taxonomy" id="445975"/>
    <lineage>
        <taxon>Bacteria</taxon>
        <taxon>Bacillati</taxon>
        <taxon>Actinomycetota</taxon>
        <taxon>Coriobacteriia</taxon>
        <taxon>Coriobacteriales</taxon>
        <taxon>Coriobacteriaceae</taxon>
        <taxon>Collinsella</taxon>
    </lineage>
</organism>
<comment type="caution">
    <text evidence="1">The sequence shown here is derived from an EMBL/GenBank/DDBJ whole genome shotgun (WGS) entry which is preliminary data.</text>
</comment>
<evidence type="ECO:0000313" key="2">
    <source>
        <dbReference type="Proteomes" id="UP000003560"/>
    </source>
</evidence>
<protein>
    <submittedName>
        <fullName evidence="1">Uncharacterized protein</fullName>
    </submittedName>
</protein>
<keyword evidence="2" id="KW-1185">Reference proteome</keyword>
<name>B6GDD8_9ACTN</name>
<dbReference type="AlphaFoldDB" id="B6GDD8"/>